<dbReference type="STRING" id="1873524.HSR6_0565"/>
<feature type="domain" description="Transcription factor TFIIB cyclin-like" evidence="1">
    <location>
        <begin position="16"/>
        <end position="91"/>
    </location>
</feature>
<dbReference type="Proteomes" id="UP000185608">
    <property type="component" value="Chromosome"/>
</dbReference>
<dbReference type="Pfam" id="PF00382">
    <property type="entry name" value="TFIIB"/>
    <property type="match status" value="1"/>
</dbReference>
<dbReference type="InterPro" id="IPR036915">
    <property type="entry name" value="Cyclin-like_sf"/>
</dbReference>
<dbReference type="PATRIC" id="fig|1855411.3.peg.573"/>
<evidence type="ECO:0000259" key="1">
    <source>
        <dbReference type="Pfam" id="PF00382"/>
    </source>
</evidence>
<dbReference type="GeneID" id="29828588"/>
<dbReference type="RefSeq" id="WP_070364517.1">
    <property type="nucleotide sequence ID" value="NZ_CP016070.1"/>
</dbReference>
<dbReference type="EMBL" id="CP016070">
    <property type="protein sequence ID" value="AOW79771.1"/>
    <property type="molecule type" value="Genomic_DNA"/>
</dbReference>
<organism evidence="2 3">
    <name type="scientific">Halodesulfurarchaeum formicicum</name>
    <dbReference type="NCBI Taxonomy" id="1873524"/>
    <lineage>
        <taxon>Archaea</taxon>
        <taxon>Methanobacteriati</taxon>
        <taxon>Methanobacteriota</taxon>
        <taxon>Stenosarchaea group</taxon>
        <taxon>Halobacteria</taxon>
        <taxon>Halobacteriales</taxon>
        <taxon>Halobacteriaceae</taxon>
        <taxon>Halodesulfurarchaeum</taxon>
    </lineage>
</organism>
<evidence type="ECO:0000313" key="2">
    <source>
        <dbReference type="EMBL" id="AOW79771.1"/>
    </source>
</evidence>
<dbReference type="GO" id="GO:0017025">
    <property type="term" value="F:TBP-class protein binding"/>
    <property type="evidence" value="ECO:0007669"/>
    <property type="project" value="InterPro"/>
</dbReference>
<dbReference type="SUPFAM" id="SSF47954">
    <property type="entry name" value="Cyclin-like"/>
    <property type="match status" value="1"/>
</dbReference>
<dbReference type="GO" id="GO:0003743">
    <property type="term" value="F:translation initiation factor activity"/>
    <property type="evidence" value="ECO:0007669"/>
    <property type="project" value="UniProtKB-KW"/>
</dbReference>
<name>A0A1D8S358_9EURY</name>
<proteinExistence type="predicted"/>
<evidence type="ECO:0000313" key="3">
    <source>
        <dbReference type="Proteomes" id="UP000185608"/>
    </source>
</evidence>
<reference evidence="2 3" key="1">
    <citation type="submission" date="2016-06" db="EMBL/GenBank/DDBJ databases">
        <title>Discovery of anaerobic lithoheterotrophic haloarchaeon capable of sulfur respiration by hydrogen and formate.</title>
        <authorList>
            <person name="Sorokin D.Y."/>
            <person name="Kublanov I.V."/>
            <person name="Roman P."/>
            <person name="Sinninghe Damste J.S."/>
            <person name="Golyshin P.N."/>
            <person name="Rojo D."/>
            <person name="Ciordia S."/>
            <person name="Mena Md.C."/>
            <person name="Ferrer M."/>
            <person name="Smedile F."/>
            <person name="Messina E."/>
            <person name="La Cono V."/>
            <person name="Yakimov M.M."/>
        </authorList>
    </citation>
    <scope>NUCLEOTIDE SEQUENCE [LARGE SCALE GENOMIC DNA]</scope>
    <source>
        <strain evidence="2 3">HTSR1</strain>
    </source>
</reference>
<protein>
    <submittedName>
        <fullName evidence="2">Transcription initiation factor TFB</fullName>
    </submittedName>
</protein>
<dbReference type="Gene3D" id="1.10.472.10">
    <property type="entry name" value="Cyclin-like"/>
    <property type="match status" value="1"/>
</dbReference>
<keyword evidence="2" id="KW-0396">Initiation factor</keyword>
<sequence length="102" mass="11097">MYRAGTERAEEANLAALEQVADRLELDSQARSAARELYLSQLPAPDRSKPGLRAASLYAGSLIAGDQRSQTAVAEAGGVARLTIQQQWRDLLRDAGFEPPSW</sequence>
<gene>
    <name evidence="2" type="primary">tfb</name>
    <name evidence="2" type="ORF">HTSR_0577</name>
</gene>
<dbReference type="AlphaFoldDB" id="A0A1D8S358"/>
<keyword evidence="2" id="KW-0648">Protein biosynthesis</keyword>
<accession>A0A1D8S358</accession>
<dbReference type="KEGG" id="halh:HTSR_0577"/>
<dbReference type="InterPro" id="IPR013150">
    <property type="entry name" value="TFIIB_cyclin"/>
</dbReference>